<evidence type="ECO:0000256" key="3">
    <source>
        <dbReference type="ARBA" id="ARBA00022723"/>
    </source>
</evidence>
<evidence type="ECO:0000256" key="5">
    <source>
        <dbReference type="HAMAP-Rule" id="MF_03174"/>
    </source>
</evidence>
<feature type="binding site" evidence="5">
    <location>
        <position position="198"/>
    </location>
    <ligand>
        <name>a divalent metal cation</name>
        <dbReference type="ChEBI" id="CHEBI:60240"/>
        <label>1</label>
    </ligand>
</feature>
<feature type="binding site" evidence="5">
    <location>
        <position position="209"/>
    </location>
    <ligand>
        <name>a divalent metal cation</name>
        <dbReference type="ChEBI" id="CHEBI:60240"/>
        <label>1</label>
    </ligand>
</feature>
<dbReference type="InterPro" id="IPR002467">
    <property type="entry name" value="Pept_M24A_MAP1"/>
</dbReference>
<feature type="binding site" evidence="5">
    <location>
        <position position="317"/>
    </location>
    <ligand>
        <name>a divalent metal cation</name>
        <dbReference type="ChEBI" id="CHEBI:60240"/>
        <label>2</label>
        <note>catalytic</note>
    </ligand>
</feature>
<feature type="binding site" evidence="5">
    <location>
        <position position="292"/>
    </location>
    <ligand>
        <name>substrate</name>
    </ligand>
</feature>
<dbReference type="PANTHER" id="PTHR43330:SF8">
    <property type="entry name" value="METHIONINE AMINOPEPTIDASE 1D, MITOCHONDRIAL"/>
    <property type="match status" value="1"/>
</dbReference>
<dbReference type="InterPro" id="IPR001714">
    <property type="entry name" value="Pept_M24_MAP"/>
</dbReference>
<feature type="binding site" evidence="5">
    <location>
        <position position="209"/>
    </location>
    <ligand>
        <name>a divalent metal cation</name>
        <dbReference type="ChEBI" id="CHEBI:60240"/>
        <label>2</label>
        <note>catalytic</note>
    </ligand>
</feature>
<evidence type="ECO:0000259" key="7">
    <source>
        <dbReference type="Pfam" id="PF00557"/>
    </source>
</evidence>
<keyword evidence="9" id="KW-1185">Reference proteome</keyword>
<comment type="catalytic activity">
    <reaction evidence="5 6">
        <text>Release of N-terminal amino acids, preferentially methionine, from peptides and arylamides.</text>
        <dbReference type="EC" id="3.4.11.18"/>
    </reaction>
</comment>
<comment type="caution">
    <text evidence="8">The sequence shown here is derived from an EMBL/GenBank/DDBJ whole genome shotgun (WGS) entry which is preliminary data.</text>
</comment>
<gene>
    <name evidence="8" type="ORF">CTEN210_16972</name>
</gene>
<keyword evidence="4 5" id="KW-0378">Hydrolase</keyword>
<dbReference type="SUPFAM" id="SSF55920">
    <property type="entry name" value="Creatinase/aminopeptidase"/>
    <property type="match status" value="1"/>
</dbReference>
<keyword evidence="2 5" id="KW-0645">Protease</keyword>
<dbReference type="GO" id="GO:0070006">
    <property type="term" value="F:metalloaminopeptidase activity"/>
    <property type="evidence" value="ECO:0007669"/>
    <property type="project" value="UniProtKB-UniRule"/>
</dbReference>
<dbReference type="GO" id="GO:0006508">
    <property type="term" value="P:proteolysis"/>
    <property type="evidence" value="ECO:0007669"/>
    <property type="project" value="UniProtKB-KW"/>
</dbReference>
<feature type="binding site" evidence="5">
    <location>
        <position position="285"/>
    </location>
    <ligand>
        <name>a divalent metal cation</name>
        <dbReference type="ChEBI" id="CHEBI:60240"/>
        <label>2</label>
        <note>catalytic</note>
    </ligand>
</feature>
<comment type="function">
    <text evidence="6">Cotranslationally removes the N-terminal methionine from nascent proteins. The N-terminal methionine is often cleaved when the second residue in the primary sequence is small and uncharged (Met-Ala-, Cys, Gly, Pro, Ser, Thr, or Val).</text>
</comment>
<feature type="domain" description="Peptidase M24" evidence="7">
    <location>
        <begin position="116"/>
        <end position="356"/>
    </location>
</feature>
<dbReference type="EMBL" id="BLLK01000069">
    <property type="protein sequence ID" value="GFH60496.1"/>
    <property type="molecule type" value="Genomic_DNA"/>
</dbReference>
<dbReference type="PRINTS" id="PR00599">
    <property type="entry name" value="MAPEPTIDASE"/>
</dbReference>
<feature type="binding site" evidence="5">
    <location>
        <position position="181"/>
    </location>
    <ligand>
        <name>substrate</name>
    </ligand>
</feature>
<evidence type="ECO:0000256" key="6">
    <source>
        <dbReference type="RuleBase" id="RU003653"/>
    </source>
</evidence>
<evidence type="ECO:0000313" key="8">
    <source>
        <dbReference type="EMBL" id="GFH60496.1"/>
    </source>
</evidence>
<evidence type="ECO:0000256" key="2">
    <source>
        <dbReference type="ARBA" id="ARBA00022670"/>
    </source>
</evidence>
<name>A0AAD3HEL5_9STRA</name>
<keyword evidence="1 5" id="KW-0031">Aminopeptidase</keyword>
<dbReference type="PROSITE" id="PS00680">
    <property type="entry name" value="MAP_1"/>
    <property type="match status" value="1"/>
</dbReference>
<dbReference type="CDD" id="cd01086">
    <property type="entry name" value="MetAP1"/>
    <property type="match status" value="1"/>
</dbReference>
<evidence type="ECO:0000313" key="9">
    <source>
        <dbReference type="Proteomes" id="UP001054902"/>
    </source>
</evidence>
<comment type="cofactor">
    <cofactor evidence="5">
        <name>Co(2+)</name>
        <dbReference type="ChEBI" id="CHEBI:48828"/>
    </cofactor>
    <cofactor evidence="5">
        <name>Zn(2+)</name>
        <dbReference type="ChEBI" id="CHEBI:29105"/>
    </cofactor>
    <cofactor evidence="5">
        <name>Mn(2+)</name>
        <dbReference type="ChEBI" id="CHEBI:29035"/>
    </cofactor>
    <cofactor evidence="5">
        <name>Fe(2+)</name>
        <dbReference type="ChEBI" id="CHEBI:29033"/>
    </cofactor>
    <text evidence="5">Binds 2 divalent metal cations per subunit. Has a high-affinity and a low affinity metal-binding site. The true nature of the physiological cofactor is under debate. The enzyme is active with cobalt, zinc, manganese or divalent iron ions. Most likely, methionine aminopeptidases function as mononuclear Fe(2+)-metalloproteases under physiological conditions, and the catalytically relevant metal-binding site has been assigned to the histidine-containing high-affinity site.</text>
</comment>
<dbReference type="NCBIfam" id="TIGR00500">
    <property type="entry name" value="met_pdase_I"/>
    <property type="match status" value="1"/>
</dbReference>
<dbReference type="Pfam" id="PF00557">
    <property type="entry name" value="Peptidase_M24"/>
    <property type="match status" value="1"/>
</dbReference>
<feature type="binding site" evidence="5">
    <location>
        <position position="349"/>
    </location>
    <ligand>
        <name>a divalent metal cation</name>
        <dbReference type="ChEBI" id="CHEBI:60240"/>
        <label>2</label>
        <note>catalytic</note>
    </ligand>
</feature>
<sequence length="369" mass="40664">MFRSATKVLPRRALSLRVRNKSSITATDVTEGIYENALANAARFDSDYSYSHQAHTVPHCVRTNVTPIRPKLSKMDEEGILKDVPSHIARPPYARTGNVKPPPNYIEVNDEEVINEIRNSARLARDVLDLACASAKAGMTTNEIDQIVHDAICAAGAYPSPLNYAGFPKSVCSSINEVICHGIPDERQMKNGDLASFDVSCYLKGFHGDNCGSILIGDDEKLEFASKTEEQLFISGRRLIQATQEALDAAISTCRDGSCLSEIGEAISLVTEAYGYDSVEKYRGHGVGREFHCPPFVKHYKNSDYLRLVEGMVFTIEPMITEGRQDCVEWQSDGWTVVTKDGGRAAQFEHMVAITKDGAEILTLPTPKN</sequence>
<dbReference type="GO" id="GO:0004239">
    <property type="term" value="F:initiator methionyl aminopeptidase activity"/>
    <property type="evidence" value="ECO:0007669"/>
    <property type="project" value="UniProtKB-UniRule"/>
</dbReference>
<dbReference type="Proteomes" id="UP001054902">
    <property type="component" value="Unassembled WGS sequence"/>
</dbReference>
<evidence type="ECO:0000256" key="1">
    <source>
        <dbReference type="ARBA" id="ARBA00022438"/>
    </source>
</evidence>
<keyword evidence="3 5" id="KW-0479">Metal-binding</keyword>
<dbReference type="GO" id="GO:0046872">
    <property type="term" value="F:metal ion binding"/>
    <property type="evidence" value="ECO:0007669"/>
    <property type="project" value="UniProtKB-UniRule"/>
</dbReference>
<dbReference type="HAMAP" id="MF_01974">
    <property type="entry name" value="MetAP_1"/>
    <property type="match status" value="1"/>
</dbReference>
<evidence type="ECO:0000256" key="4">
    <source>
        <dbReference type="ARBA" id="ARBA00022801"/>
    </source>
</evidence>
<feature type="binding site" evidence="5">
    <location>
        <position position="349"/>
    </location>
    <ligand>
        <name>a divalent metal cation</name>
        <dbReference type="ChEBI" id="CHEBI:60240"/>
        <label>1</label>
    </ligand>
</feature>
<comment type="similarity">
    <text evidence="5">Belongs to the peptidase M24A family. Methionine aminopeptidase type 1 subfamily.</text>
</comment>
<dbReference type="PANTHER" id="PTHR43330">
    <property type="entry name" value="METHIONINE AMINOPEPTIDASE"/>
    <property type="match status" value="1"/>
</dbReference>
<accession>A0AAD3HEL5</accession>
<organism evidence="8 9">
    <name type="scientific">Chaetoceros tenuissimus</name>
    <dbReference type="NCBI Taxonomy" id="426638"/>
    <lineage>
        <taxon>Eukaryota</taxon>
        <taxon>Sar</taxon>
        <taxon>Stramenopiles</taxon>
        <taxon>Ochrophyta</taxon>
        <taxon>Bacillariophyta</taxon>
        <taxon>Coscinodiscophyceae</taxon>
        <taxon>Chaetocerotophycidae</taxon>
        <taxon>Chaetocerotales</taxon>
        <taxon>Chaetocerotaceae</taxon>
        <taxon>Chaetoceros</taxon>
    </lineage>
</organism>
<dbReference type="InterPro" id="IPR036005">
    <property type="entry name" value="Creatinase/aminopeptidase-like"/>
</dbReference>
<dbReference type="AlphaFoldDB" id="A0AAD3HEL5"/>
<protein>
    <recommendedName>
        <fullName evidence="6">Methionine aminopeptidase</fullName>
        <ecNumber evidence="6">3.4.11.18</ecNumber>
    </recommendedName>
</protein>
<reference evidence="8 9" key="1">
    <citation type="journal article" date="2021" name="Sci. Rep.">
        <title>The genome of the diatom Chaetoceros tenuissimus carries an ancient integrated fragment of an extant virus.</title>
        <authorList>
            <person name="Hongo Y."/>
            <person name="Kimura K."/>
            <person name="Takaki Y."/>
            <person name="Yoshida Y."/>
            <person name="Baba S."/>
            <person name="Kobayashi G."/>
            <person name="Nagasaki K."/>
            <person name="Hano T."/>
            <person name="Tomaru Y."/>
        </authorList>
    </citation>
    <scope>NUCLEOTIDE SEQUENCE [LARGE SCALE GENOMIC DNA]</scope>
    <source>
        <strain evidence="8 9">NIES-3715</strain>
    </source>
</reference>
<dbReference type="Gene3D" id="3.90.230.10">
    <property type="entry name" value="Creatinase/methionine aminopeptidase superfamily"/>
    <property type="match status" value="1"/>
</dbReference>
<dbReference type="InterPro" id="IPR000994">
    <property type="entry name" value="Pept_M24"/>
</dbReference>
<dbReference type="EC" id="3.4.11.18" evidence="6"/>
<proteinExistence type="inferred from homology"/>